<dbReference type="InterPro" id="IPR007296">
    <property type="entry name" value="DUF403"/>
</dbReference>
<comment type="caution">
    <text evidence="2">The sequence shown here is derived from an EMBL/GenBank/DDBJ whole genome shotgun (WGS) entry which is preliminary data.</text>
</comment>
<dbReference type="EMBL" id="MFNF01000005">
    <property type="protein sequence ID" value="OGH04247.1"/>
    <property type="molecule type" value="Genomic_DNA"/>
</dbReference>
<dbReference type="PANTHER" id="PTHR34595">
    <property type="entry name" value="BLR5612 PROTEIN"/>
    <property type="match status" value="1"/>
</dbReference>
<protein>
    <recommendedName>
        <fullName evidence="1">DUF403 domain-containing protein</fullName>
    </recommendedName>
</protein>
<dbReference type="InterPro" id="IPR051680">
    <property type="entry name" value="ATP-dep_Glu-Cys_Ligase-2"/>
</dbReference>
<proteinExistence type="predicted"/>
<evidence type="ECO:0000259" key="1">
    <source>
        <dbReference type="Pfam" id="PF04168"/>
    </source>
</evidence>
<dbReference type="Pfam" id="PF04168">
    <property type="entry name" value="Alpha-E"/>
    <property type="match status" value="1"/>
</dbReference>
<dbReference type="Proteomes" id="UP000177583">
    <property type="component" value="Unassembled WGS sequence"/>
</dbReference>
<organism evidence="2 3">
    <name type="scientific">Candidatus Lambdaproteobacteria bacterium RIFOXYD2_FULL_56_26</name>
    <dbReference type="NCBI Taxonomy" id="1817773"/>
    <lineage>
        <taxon>Bacteria</taxon>
        <taxon>Pseudomonadati</taxon>
        <taxon>Pseudomonadota</taxon>
        <taxon>Candidatus Lambdaproteobacteria</taxon>
    </lineage>
</organism>
<dbReference type="PANTHER" id="PTHR34595:SF7">
    <property type="entry name" value="SLL1039 PROTEIN"/>
    <property type="match status" value="1"/>
</dbReference>
<reference evidence="2 3" key="1">
    <citation type="journal article" date="2016" name="Nat. Commun.">
        <title>Thousands of microbial genomes shed light on interconnected biogeochemical processes in an aquifer system.</title>
        <authorList>
            <person name="Anantharaman K."/>
            <person name="Brown C.T."/>
            <person name="Hug L.A."/>
            <person name="Sharon I."/>
            <person name="Castelle C.J."/>
            <person name="Probst A.J."/>
            <person name="Thomas B.C."/>
            <person name="Singh A."/>
            <person name="Wilkins M.J."/>
            <person name="Karaoz U."/>
            <person name="Brodie E.L."/>
            <person name="Williams K.H."/>
            <person name="Hubbard S.S."/>
            <person name="Banfield J.F."/>
        </authorList>
    </citation>
    <scope>NUCLEOTIDE SEQUENCE [LARGE SCALE GENOMIC DNA]</scope>
</reference>
<sequence length="313" mass="36223">MLSRVAESVYWLGRYMERADNTGRLLDVHLMQMPEFTQEELELWGPLISVTGDEAVFKLHYDQINLDNVLDFLTFNRDYSNSIINCSIRARENARSIRETISKEIWETVNHFYHQITHPKAAALMRREPDEFFGEIRKTAHLFSGVIEGTQSRSQSWHFLNLGRMLERADKTSRILDVKSFALMPKTKGQKFSPYDGLIWGALLNSASALEMYKKRFRQVTPEQVVDFLVLDGHFPRSILFCLSHAENSLHQISGTPHGNFSNQPEKQIGLLRSEIDFTEASDILELSLHKYLDQFQLRLNKVGNAVYESFFA</sequence>
<gene>
    <name evidence="2" type="ORF">A2557_10600</name>
</gene>
<name>A0A1F6H1H0_9PROT</name>
<accession>A0A1F6H1H0</accession>
<evidence type="ECO:0000313" key="2">
    <source>
        <dbReference type="EMBL" id="OGH04247.1"/>
    </source>
</evidence>
<feature type="domain" description="DUF403" evidence="1">
    <location>
        <begin position="1"/>
        <end position="312"/>
    </location>
</feature>
<dbReference type="AlphaFoldDB" id="A0A1F6H1H0"/>
<evidence type="ECO:0000313" key="3">
    <source>
        <dbReference type="Proteomes" id="UP000177583"/>
    </source>
</evidence>